<dbReference type="EMBL" id="GBXM01061230">
    <property type="protein sequence ID" value="JAH47347.1"/>
    <property type="molecule type" value="Transcribed_RNA"/>
</dbReference>
<sequence>MKLALHIDLSSGQQTILRGQEQR</sequence>
<organism evidence="1">
    <name type="scientific">Anguilla anguilla</name>
    <name type="common">European freshwater eel</name>
    <name type="synonym">Muraena anguilla</name>
    <dbReference type="NCBI Taxonomy" id="7936"/>
    <lineage>
        <taxon>Eukaryota</taxon>
        <taxon>Metazoa</taxon>
        <taxon>Chordata</taxon>
        <taxon>Craniata</taxon>
        <taxon>Vertebrata</taxon>
        <taxon>Euteleostomi</taxon>
        <taxon>Actinopterygii</taxon>
        <taxon>Neopterygii</taxon>
        <taxon>Teleostei</taxon>
        <taxon>Anguilliformes</taxon>
        <taxon>Anguillidae</taxon>
        <taxon>Anguilla</taxon>
    </lineage>
</organism>
<evidence type="ECO:0000313" key="1">
    <source>
        <dbReference type="EMBL" id="JAH47347.1"/>
    </source>
</evidence>
<proteinExistence type="predicted"/>
<dbReference type="AlphaFoldDB" id="A0A0E9T1G9"/>
<reference evidence="1" key="1">
    <citation type="submission" date="2014-11" db="EMBL/GenBank/DDBJ databases">
        <authorList>
            <person name="Amaro Gonzalez C."/>
        </authorList>
    </citation>
    <scope>NUCLEOTIDE SEQUENCE</scope>
</reference>
<protein>
    <submittedName>
        <fullName evidence="1">Uncharacterized protein</fullName>
    </submittedName>
</protein>
<reference evidence="1" key="2">
    <citation type="journal article" date="2015" name="Fish Shellfish Immunol.">
        <title>Early steps in the European eel (Anguilla anguilla)-Vibrio vulnificus interaction in the gills: Role of the RtxA13 toxin.</title>
        <authorList>
            <person name="Callol A."/>
            <person name="Pajuelo D."/>
            <person name="Ebbesson L."/>
            <person name="Teles M."/>
            <person name="MacKenzie S."/>
            <person name="Amaro C."/>
        </authorList>
    </citation>
    <scope>NUCLEOTIDE SEQUENCE</scope>
</reference>
<accession>A0A0E9T1G9</accession>
<name>A0A0E9T1G9_ANGAN</name>